<dbReference type="InterPro" id="IPR008168">
    <property type="entry name" value="Cyt_C_IC"/>
</dbReference>
<dbReference type="Gene3D" id="1.10.760.10">
    <property type="entry name" value="Cytochrome c-like domain"/>
    <property type="match status" value="1"/>
</dbReference>
<dbReference type="InterPro" id="IPR036909">
    <property type="entry name" value="Cyt_c-like_dom_sf"/>
</dbReference>
<organism evidence="10 11">
    <name type="scientific">Hyphomicrobium facile</name>
    <dbReference type="NCBI Taxonomy" id="51670"/>
    <lineage>
        <taxon>Bacteria</taxon>
        <taxon>Pseudomonadati</taxon>
        <taxon>Pseudomonadota</taxon>
        <taxon>Alphaproteobacteria</taxon>
        <taxon>Hyphomicrobiales</taxon>
        <taxon>Hyphomicrobiaceae</taxon>
        <taxon>Hyphomicrobium</taxon>
    </lineage>
</organism>
<keyword evidence="11" id="KW-1185">Reference proteome</keyword>
<comment type="cofactor">
    <cofactor evidence="1">
        <name>heme c</name>
        <dbReference type="ChEBI" id="CHEBI:61717"/>
    </cofactor>
</comment>
<dbReference type="Proteomes" id="UP000199423">
    <property type="component" value="Unassembled WGS sequence"/>
</dbReference>
<evidence type="ECO:0000313" key="11">
    <source>
        <dbReference type="Proteomes" id="UP000199423"/>
    </source>
</evidence>
<dbReference type="AlphaFoldDB" id="A0A1I7MZY6"/>
<accession>A0A1I7MZY6</accession>
<dbReference type="GO" id="GO:0005506">
    <property type="term" value="F:iron ion binding"/>
    <property type="evidence" value="ECO:0007669"/>
    <property type="project" value="InterPro"/>
</dbReference>
<dbReference type="PANTHER" id="PTHR33751">
    <property type="entry name" value="CBB3-TYPE CYTOCHROME C OXIDASE SUBUNIT FIXP"/>
    <property type="match status" value="1"/>
</dbReference>
<feature type="domain" description="Cytochrome c" evidence="9">
    <location>
        <begin position="74"/>
        <end position="152"/>
    </location>
</feature>
<evidence type="ECO:0000256" key="2">
    <source>
        <dbReference type="ARBA" id="ARBA00022448"/>
    </source>
</evidence>
<keyword evidence="7 8" id="KW-0408">Iron</keyword>
<dbReference type="InterPro" id="IPR009056">
    <property type="entry name" value="Cyt_c-like_dom"/>
</dbReference>
<dbReference type="PRINTS" id="PR00605">
    <property type="entry name" value="CYTCHROMECIC"/>
</dbReference>
<dbReference type="PANTHER" id="PTHR33751:SF1">
    <property type="entry name" value="CBB3-TYPE CYTOCHROME C OXIDASE SUBUNIT FIXP"/>
    <property type="match status" value="1"/>
</dbReference>
<dbReference type="PROSITE" id="PS51007">
    <property type="entry name" value="CYTC"/>
    <property type="match status" value="1"/>
</dbReference>
<protein>
    <submittedName>
        <fullName evidence="10">Cytochrome c oxidase cbb3-type subunit 3</fullName>
    </submittedName>
</protein>
<gene>
    <name evidence="10" type="ORF">SAMN04488557_0885</name>
</gene>
<dbReference type="GO" id="GO:0020037">
    <property type="term" value="F:heme binding"/>
    <property type="evidence" value="ECO:0007669"/>
    <property type="project" value="InterPro"/>
</dbReference>
<evidence type="ECO:0000313" key="10">
    <source>
        <dbReference type="EMBL" id="SFV27938.1"/>
    </source>
</evidence>
<evidence type="ECO:0000256" key="7">
    <source>
        <dbReference type="ARBA" id="ARBA00023004"/>
    </source>
</evidence>
<keyword evidence="6" id="KW-0249">Electron transport</keyword>
<keyword evidence="4" id="KW-0679">Respiratory chain</keyword>
<dbReference type="SUPFAM" id="SSF46626">
    <property type="entry name" value="Cytochrome c"/>
    <property type="match status" value="1"/>
</dbReference>
<dbReference type="OrthoDB" id="9811281at2"/>
<dbReference type="InterPro" id="IPR050597">
    <property type="entry name" value="Cytochrome_c_Oxidase_Subunit"/>
</dbReference>
<keyword evidence="2" id="KW-0813">Transport</keyword>
<evidence type="ECO:0000256" key="4">
    <source>
        <dbReference type="ARBA" id="ARBA00022660"/>
    </source>
</evidence>
<evidence type="ECO:0000256" key="8">
    <source>
        <dbReference type="PROSITE-ProRule" id="PRU00433"/>
    </source>
</evidence>
<evidence type="ECO:0000256" key="6">
    <source>
        <dbReference type="ARBA" id="ARBA00022982"/>
    </source>
</evidence>
<dbReference type="RefSeq" id="WP_092866312.1">
    <property type="nucleotide sequence ID" value="NZ_FPCH01000001.1"/>
</dbReference>
<dbReference type="STRING" id="51670.SAMN04488557_0885"/>
<keyword evidence="3 8" id="KW-0349">Heme</keyword>
<evidence type="ECO:0000256" key="5">
    <source>
        <dbReference type="ARBA" id="ARBA00022723"/>
    </source>
</evidence>
<evidence type="ECO:0000256" key="3">
    <source>
        <dbReference type="ARBA" id="ARBA00022617"/>
    </source>
</evidence>
<keyword evidence="5 8" id="KW-0479">Metal-binding</keyword>
<evidence type="ECO:0000256" key="1">
    <source>
        <dbReference type="ARBA" id="ARBA00001926"/>
    </source>
</evidence>
<dbReference type="GO" id="GO:0009055">
    <property type="term" value="F:electron transfer activity"/>
    <property type="evidence" value="ECO:0007669"/>
    <property type="project" value="InterPro"/>
</dbReference>
<dbReference type="Pfam" id="PF13442">
    <property type="entry name" value="Cytochrome_CBB3"/>
    <property type="match status" value="1"/>
</dbReference>
<name>A0A1I7MZY6_9HYPH</name>
<dbReference type="EMBL" id="FPCH01000001">
    <property type="protein sequence ID" value="SFV27938.1"/>
    <property type="molecule type" value="Genomic_DNA"/>
</dbReference>
<evidence type="ECO:0000259" key="9">
    <source>
        <dbReference type="PROSITE" id="PS51007"/>
    </source>
</evidence>
<sequence>MKRFLPYLSFALLYALLAGILLVGYESRAADDKPAYKQPTNPEPQVSLVPLAPGGGEPIAQTSAEGRKLQEDPAAIEKGKALYSAMNCVGCHANGGGGMGPALMDNIWIYGGSIENIAASIREGRPNGMPSFRGFLPDEQVWEVAAFVRSLSVPVPGTASDTKQAK</sequence>
<reference evidence="11" key="1">
    <citation type="submission" date="2016-10" db="EMBL/GenBank/DDBJ databases">
        <authorList>
            <person name="Varghese N."/>
            <person name="Submissions S."/>
        </authorList>
    </citation>
    <scope>NUCLEOTIDE SEQUENCE [LARGE SCALE GENOMIC DNA]</scope>
    <source>
        <strain evidence="11">DSM 1565</strain>
    </source>
</reference>
<proteinExistence type="predicted"/>